<dbReference type="Proteomes" id="UP000644756">
    <property type="component" value="Unassembled WGS sequence"/>
</dbReference>
<dbReference type="InterPro" id="IPR006059">
    <property type="entry name" value="SBP"/>
</dbReference>
<dbReference type="CDD" id="cd13585">
    <property type="entry name" value="PBP2_TMBP_like"/>
    <property type="match status" value="1"/>
</dbReference>
<dbReference type="InterPro" id="IPR050490">
    <property type="entry name" value="Bact_solute-bd_prot1"/>
</dbReference>
<reference evidence="3" key="2">
    <citation type="submission" date="2020-09" db="EMBL/GenBank/DDBJ databases">
        <authorList>
            <person name="Sun Q."/>
            <person name="Zhou Y."/>
        </authorList>
    </citation>
    <scope>NUCLEOTIDE SEQUENCE</scope>
    <source>
        <strain evidence="3">CGMCC 1.12987</strain>
    </source>
</reference>
<evidence type="ECO:0000313" key="3">
    <source>
        <dbReference type="EMBL" id="GGG22649.1"/>
    </source>
</evidence>
<protein>
    <recommendedName>
        <fullName evidence="5">ABC transporter substrate-binding protein</fullName>
    </recommendedName>
</protein>
<evidence type="ECO:0000256" key="2">
    <source>
        <dbReference type="SAM" id="SignalP"/>
    </source>
</evidence>
<dbReference type="AlphaFoldDB" id="A0A917LH46"/>
<dbReference type="Gene3D" id="3.40.190.10">
    <property type="entry name" value="Periplasmic binding protein-like II"/>
    <property type="match status" value="1"/>
</dbReference>
<evidence type="ECO:0000256" key="1">
    <source>
        <dbReference type="SAM" id="MobiDB-lite"/>
    </source>
</evidence>
<feature type="chain" id="PRO_5037378893" description="ABC transporter substrate-binding protein" evidence="2">
    <location>
        <begin position="27"/>
        <end position="476"/>
    </location>
</feature>
<dbReference type="PANTHER" id="PTHR43649">
    <property type="entry name" value="ARABINOSE-BINDING PROTEIN-RELATED"/>
    <property type="match status" value="1"/>
</dbReference>
<dbReference type="SUPFAM" id="SSF53850">
    <property type="entry name" value="Periplasmic binding protein-like II"/>
    <property type="match status" value="1"/>
</dbReference>
<sequence length="476" mass="52688">MSLSKMCSIVLAVFLLTGLMACSNSASNSGSSPQNAGSTGGQNSQDNKSADAEKESVKLRYMVWGSPNEKKAVEDYSKKYMEMNPHVTIEVIHVPNNDYATKVATMVAGNDEPDLAYMSEGQAYELAEQGKLYNVFEQLDVDPDFNLDNYAPNVWYEWEPGKALGRRIGIGAMGMYYNTDVFEKAGIPPLPRNPEETMNWDEFVELAKKLTVDQNGKTALDPDFDHTKIKQYGLMFETWWANYLPLVLSNGGGYATEDGTKFGLSEPEAYEVIQQMADLINVHHVAPSPVQLKSLPNLATSLQSGKAAMAFGGNWLTLDLSAAGAKFGYGLYPKMKENAAVILASPVVIFNSTKNIEEAWKFYKFAADPAASVGIYADGLSIPVLKDWLTDEQKLSQWAVNDKHPDGYVDVMIKPLFDENTKPGPADLLKNYSKIDTIVTPALEEVWLGNKSAQDAMNEIKPRVEELMIGEYKWSR</sequence>
<organism evidence="3 4">
    <name type="scientific">Paenibacillus abyssi</name>
    <dbReference type="NCBI Taxonomy" id="1340531"/>
    <lineage>
        <taxon>Bacteria</taxon>
        <taxon>Bacillati</taxon>
        <taxon>Bacillota</taxon>
        <taxon>Bacilli</taxon>
        <taxon>Bacillales</taxon>
        <taxon>Paenibacillaceae</taxon>
        <taxon>Paenibacillus</taxon>
    </lineage>
</organism>
<name>A0A917LH46_9BACL</name>
<feature type="region of interest" description="Disordered" evidence="1">
    <location>
        <begin position="26"/>
        <end position="52"/>
    </location>
</feature>
<dbReference type="PANTHER" id="PTHR43649:SF12">
    <property type="entry name" value="DIACETYLCHITOBIOSE BINDING PROTEIN DASA"/>
    <property type="match status" value="1"/>
</dbReference>
<dbReference type="RefSeq" id="WP_188533246.1">
    <property type="nucleotide sequence ID" value="NZ_BMGR01000018.1"/>
</dbReference>
<accession>A0A917LH46</accession>
<gene>
    <name evidence="3" type="ORF">GCM10010916_44150</name>
</gene>
<comment type="caution">
    <text evidence="3">The sequence shown here is derived from an EMBL/GenBank/DDBJ whole genome shotgun (WGS) entry which is preliminary data.</text>
</comment>
<keyword evidence="2" id="KW-0732">Signal</keyword>
<feature type="signal peptide" evidence="2">
    <location>
        <begin position="1"/>
        <end position="26"/>
    </location>
</feature>
<dbReference type="EMBL" id="BMGR01000018">
    <property type="protein sequence ID" value="GGG22649.1"/>
    <property type="molecule type" value="Genomic_DNA"/>
</dbReference>
<dbReference type="Pfam" id="PF01547">
    <property type="entry name" value="SBP_bac_1"/>
    <property type="match status" value="1"/>
</dbReference>
<feature type="compositionally biased region" description="Low complexity" evidence="1">
    <location>
        <begin position="26"/>
        <end position="37"/>
    </location>
</feature>
<proteinExistence type="predicted"/>
<keyword evidence="4" id="KW-1185">Reference proteome</keyword>
<dbReference type="PROSITE" id="PS51257">
    <property type="entry name" value="PROKAR_LIPOPROTEIN"/>
    <property type="match status" value="1"/>
</dbReference>
<reference evidence="3" key="1">
    <citation type="journal article" date="2014" name="Int. J. Syst. Evol. Microbiol.">
        <title>Complete genome sequence of Corynebacterium casei LMG S-19264T (=DSM 44701T), isolated from a smear-ripened cheese.</title>
        <authorList>
            <consortium name="US DOE Joint Genome Institute (JGI-PGF)"/>
            <person name="Walter F."/>
            <person name="Albersmeier A."/>
            <person name="Kalinowski J."/>
            <person name="Ruckert C."/>
        </authorList>
    </citation>
    <scope>NUCLEOTIDE SEQUENCE</scope>
    <source>
        <strain evidence="3">CGMCC 1.12987</strain>
    </source>
</reference>
<evidence type="ECO:0000313" key="4">
    <source>
        <dbReference type="Proteomes" id="UP000644756"/>
    </source>
</evidence>
<evidence type="ECO:0008006" key="5">
    <source>
        <dbReference type="Google" id="ProtNLM"/>
    </source>
</evidence>